<dbReference type="RefSeq" id="WP_107215642.1">
    <property type="nucleotide sequence ID" value="NZ_KZ686269.1"/>
</dbReference>
<keyword evidence="2" id="KW-0812">Transmembrane</keyword>
<feature type="coiled-coil region" evidence="1">
    <location>
        <begin position="259"/>
        <end position="323"/>
    </location>
</feature>
<evidence type="ECO:0000313" key="3">
    <source>
        <dbReference type="EMBL" id="PST83382.1"/>
    </source>
</evidence>
<keyword evidence="2" id="KW-0472">Membrane</keyword>
<evidence type="ECO:0000256" key="2">
    <source>
        <dbReference type="SAM" id="Phobius"/>
    </source>
</evidence>
<accession>A0A2T3HLR2</accession>
<dbReference type="InterPro" id="IPR027417">
    <property type="entry name" value="P-loop_NTPase"/>
</dbReference>
<dbReference type="EMBL" id="PYLS01000005">
    <property type="protein sequence ID" value="PST83382.1"/>
    <property type="molecule type" value="Genomic_DNA"/>
</dbReference>
<keyword evidence="2" id="KW-1133">Transmembrane helix</keyword>
<proteinExistence type="predicted"/>
<name>A0A2T3HLR2_9SPHI</name>
<dbReference type="InterPro" id="IPR050445">
    <property type="entry name" value="Bact_polysacc_biosynth/exp"/>
</dbReference>
<keyword evidence="4" id="KW-1185">Reference proteome</keyword>
<comment type="caution">
    <text evidence="3">The sequence shown here is derived from an EMBL/GenBank/DDBJ whole genome shotgun (WGS) entry which is preliminary data.</text>
</comment>
<dbReference type="PANTHER" id="PTHR32309">
    <property type="entry name" value="TYROSINE-PROTEIN KINASE"/>
    <property type="match status" value="1"/>
</dbReference>
<feature type="transmembrane region" description="Helical" evidence="2">
    <location>
        <begin position="15"/>
        <end position="32"/>
    </location>
</feature>
<dbReference type="AlphaFoldDB" id="A0A2T3HLR2"/>
<dbReference type="OrthoDB" id="972983at2"/>
<evidence type="ECO:0000256" key="1">
    <source>
        <dbReference type="SAM" id="Coils"/>
    </source>
</evidence>
<dbReference type="Proteomes" id="UP000240912">
    <property type="component" value="Unassembled WGS sequence"/>
</dbReference>
<sequence length="723" mass="82510">MELKKFLQLLLKNRYVLILVPIITVIITYFLTRKMPDMYTSQVQIATGIVDNTQSVPSILGADVLQENRINQEFSNLIEMMRLKKIIDLVSYRLMLNDMEGRKPFRSASNMVQGLSPEARRKAIAVFKEKYRTKQSLNLTNPEQKNLDDLLHSMQYHESDLRNKLSIFRLGSSDFIYIQYESENPQLSAYVINTLADEFLAYYSALLRENHNRSVAYLEDLLKQKFKTMNDKILGLQDYKIKNGVLNISEQSSSIYGQMMAFESKKKEAEKDVASLTGAIRNINNKFEPNAREYVESTLIRPNQQITETREKLRNLYDKYVENDFDEWYQPKIDSLQNVMSRQINAVNDNYVGNPLSTAQSLRQQKVTLEIQLDLARYSVQSLNKSIENLNKQFSALVPNEAVVQSYDRDIEVASKEYLEILNRYNQIKMESGFSGKLRIVQDAMPGTLVPSKKMLLVIISGVISLIFCLVVFFVIYYFDSSIRNAKDLANQTGLPVLSELNRIDAGSLQMKSLWESRSLPADLQRFKDQIRSVRLEVAREMQLLSPDSQVLMVNSIGDREGKSLMTLGLAYAFAVTNRKVLLIDGNFHNPGLTKIMSQPLMLEEYLMSGEMGQVSNERGSVFALGNQGGDKSLLELIDSKTVTQRLAVLKEHFDIILVETASLIHIDKSREWLDFADAVVSVFEADQSLTEEKKAHVAFLESLKPKFLGWVLNKVGTAAGRK</sequence>
<reference evidence="3 4" key="1">
    <citation type="submission" date="2018-03" db="EMBL/GenBank/DDBJ databases">
        <authorList>
            <person name="Keele B.F."/>
        </authorList>
    </citation>
    <scope>NUCLEOTIDE SEQUENCE [LARGE SCALE GENOMIC DNA]</scope>
    <source>
        <strain evidence="3 4">YL28-9</strain>
    </source>
</reference>
<dbReference type="PANTHER" id="PTHR32309:SF13">
    <property type="entry name" value="FERRIC ENTEROBACTIN TRANSPORT PROTEIN FEPE"/>
    <property type="match status" value="1"/>
</dbReference>
<dbReference type="SUPFAM" id="SSF52540">
    <property type="entry name" value="P-loop containing nucleoside triphosphate hydrolases"/>
    <property type="match status" value="1"/>
</dbReference>
<organism evidence="3 4">
    <name type="scientific">Pedobacter yulinensis</name>
    <dbReference type="NCBI Taxonomy" id="2126353"/>
    <lineage>
        <taxon>Bacteria</taxon>
        <taxon>Pseudomonadati</taxon>
        <taxon>Bacteroidota</taxon>
        <taxon>Sphingobacteriia</taxon>
        <taxon>Sphingobacteriales</taxon>
        <taxon>Sphingobacteriaceae</taxon>
        <taxon>Pedobacter</taxon>
    </lineage>
</organism>
<feature type="transmembrane region" description="Helical" evidence="2">
    <location>
        <begin position="455"/>
        <end position="479"/>
    </location>
</feature>
<protein>
    <submittedName>
        <fullName evidence="3">Lipopolysaccharide biosynthesis protein</fullName>
    </submittedName>
</protein>
<gene>
    <name evidence="3" type="ORF">C7T94_12460</name>
</gene>
<keyword evidence="1" id="KW-0175">Coiled coil</keyword>
<dbReference type="Gene3D" id="3.40.50.300">
    <property type="entry name" value="P-loop containing nucleotide triphosphate hydrolases"/>
    <property type="match status" value="1"/>
</dbReference>
<evidence type="ECO:0000313" key="4">
    <source>
        <dbReference type="Proteomes" id="UP000240912"/>
    </source>
</evidence>
<dbReference type="GO" id="GO:0004713">
    <property type="term" value="F:protein tyrosine kinase activity"/>
    <property type="evidence" value="ECO:0007669"/>
    <property type="project" value="TreeGrafter"/>
</dbReference>
<dbReference type="GO" id="GO:0005886">
    <property type="term" value="C:plasma membrane"/>
    <property type="evidence" value="ECO:0007669"/>
    <property type="project" value="TreeGrafter"/>
</dbReference>